<protein>
    <recommendedName>
        <fullName evidence="3">CHAD domain-containing protein</fullName>
    </recommendedName>
</protein>
<evidence type="ECO:0000313" key="2">
    <source>
        <dbReference type="Proteomes" id="UP001519667"/>
    </source>
</evidence>
<sequence>MRGLELLQGVQRHRALGGQTGREAVQRCQELVAQLGPAWRDWTDKAHLLTWNDLQRTPGDFEGHCRLLERLLGRIQHLEYRRCYLLKTAPVIAERCWQVEDLGRLRGLSIRAAAQQQCPLELRIQLQYLHDRLHTDADRPLHEALTRLRHELLRQGEPGIQPTQLYALLTPLIDSRIEGIRRTLGH</sequence>
<keyword evidence="2" id="KW-1185">Reference proteome</keyword>
<name>A0ABS5XGS9_9GAMM</name>
<accession>A0ABS5XGS9</accession>
<dbReference type="EMBL" id="JAGTIS010000005">
    <property type="protein sequence ID" value="MBT8766882.1"/>
    <property type="molecule type" value="Genomic_DNA"/>
</dbReference>
<reference evidence="1 2" key="1">
    <citation type="submission" date="2021-04" db="EMBL/GenBank/DDBJ databases">
        <title>Pseudomonas boanensis sp. nov., a bacterium isolated from river water used for household purposes in Boane District, Mozambique.</title>
        <authorList>
            <person name="Nicklasson M."/>
            <person name="Martin-Rodriguez A.J."/>
            <person name="Thorell K."/>
            <person name="Neves L."/>
            <person name="Mussagy A."/>
            <person name="Rydberg H.A."/>
            <person name="Hernroth B."/>
            <person name="Svensson-Stadler L."/>
            <person name="Sjoling A."/>
        </authorList>
    </citation>
    <scope>NUCLEOTIDE SEQUENCE [LARGE SCALE GENOMIC DNA]</scope>
    <source>
        <strain evidence="1 2">DB1</strain>
    </source>
</reference>
<gene>
    <name evidence="1" type="ORF">J7302_12230</name>
</gene>
<organism evidence="1 2">
    <name type="scientific">Metapseudomonas boanensis</name>
    <dbReference type="NCBI Taxonomy" id="2822138"/>
    <lineage>
        <taxon>Bacteria</taxon>
        <taxon>Pseudomonadati</taxon>
        <taxon>Pseudomonadota</taxon>
        <taxon>Gammaproteobacteria</taxon>
        <taxon>Pseudomonadales</taxon>
        <taxon>Pseudomonadaceae</taxon>
        <taxon>Metapseudomonas</taxon>
    </lineage>
</organism>
<comment type="caution">
    <text evidence="1">The sequence shown here is derived from an EMBL/GenBank/DDBJ whole genome shotgun (WGS) entry which is preliminary data.</text>
</comment>
<evidence type="ECO:0008006" key="3">
    <source>
        <dbReference type="Google" id="ProtNLM"/>
    </source>
</evidence>
<evidence type="ECO:0000313" key="1">
    <source>
        <dbReference type="EMBL" id="MBT8766882.1"/>
    </source>
</evidence>
<dbReference type="Proteomes" id="UP001519667">
    <property type="component" value="Unassembled WGS sequence"/>
</dbReference>
<proteinExistence type="predicted"/>